<evidence type="ECO:0000259" key="1">
    <source>
        <dbReference type="Pfam" id="PF20109"/>
    </source>
</evidence>
<keyword evidence="3" id="KW-1185">Reference proteome</keyword>
<accession>A0ABY4ZVD6</accession>
<proteinExistence type="predicted"/>
<evidence type="ECO:0000313" key="3">
    <source>
        <dbReference type="Proteomes" id="UP001057520"/>
    </source>
</evidence>
<dbReference type="Proteomes" id="UP001057520">
    <property type="component" value="Chromosome"/>
</dbReference>
<name>A0ABY4ZVD6_9CAUL</name>
<dbReference type="EMBL" id="CP096040">
    <property type="protein sequence ID" value="USQ96706.1"/>
    <property type="molecule type" value="Genomic_DNA"/>
</dbReference>
<evidence type="ECO:0000313" key="2">
    <source>
        <dbReference type="EMBL" id="USQ96706.1"/>
    </source>
</evidence>
<sequence>MSAQVKEARDFFKRRPLREKYRVRPWDDLALNSAMVKSRVADPILSSFRRALRLELGSDRSGATRLAWEFLRRNPAYRADYARVRAGEADMIGEHWGLAVAVDPDQTEVDASVWRLSIAEADGP</sequence>
<gene>
    <name evidence="2" type="ORF">MZV50_03745</name>
</gene>
<dbReference type="InterPro" id="IPR045465">
    <property type="entry name" value="Trans_reg_dom"/>
</dbReference>
<feature type="domain" description="Transcriptional regulator-like" evidence="1">
    <location>
        <begin position="59"/>
        <end position="98"/>
    </location>
</feature>
<organism evidence="2 3">
    <name type="scientific">Caulobacter segnis</name>
    <dbReference type="NCBI Taxonomy" id="88688"/>
    <lineage>
        <taxon>Bacteria</taxon>
        <taxon>Pseudomonadati</taxon>
        <taxon>Pseudomonadota</taxon>
        <taxon>Alphaproteobacteria</taxon>
        <taxon>Caulobacterales</taxon>
        <taxon>Caulobacteraceae</taxon>
        <taxon>Caulobacter</taxon>
    </lineage>
</organism>
<dbReference type="Pfam" id="PF20109">
    <property type="entry name" value="Trans_reg_dom"/>
    <property type="match status" value="1"/>
</dbReference>
<reference evidence="2 3" key="1">
    <citation type="submission" date="2022-04" db="EMBL/GenBank/DDBJ databases">
        <title>Genome sequence of soybean root-associated Caulobacter segnis RL271.</title>
        <authorList>
            <person name="Longley R."/>
            <person name="Bonito G."/>
            <person name="Trigodet F."/>
            <person name="Crosson S."/>
            <person name="Fiebig A."/>
        </authorList>
    </citation>
    <scope>NUCLEOTIDE SEQUENCE [LARGE SCALE GENOMIC DNA]</scope>
    <source>
        <strain evidence="2 3">RL271</strain>
    </source>
</reference>
<protein>
    <submittedName>
        <fullName evidence="2">DUF6499 domain-containing protein</fullName>
    </submittedName>
</protein>